<proteinExistence type="predicted"/>
<comment type="caution">
    <text evidence="1">The sequence shown here is derived from an EMBL/GenBank/DDBJ whole genome shotgun (WGS) entry which is preliminary data.</text>
</comment>
<dbReference type="AlphaFoldDB" id="A0ABD3EZN4"/>
<keyword evidence="2" id="KW-1185">Reference proteome</keyword>
<protein>
    <submittedName>
        <fullName evidence="1">Uncharacterized protein</fullName>
    </submittedName>
</protein>
<name>A0ABD3EZN4_9STRA</name>
<dbReference type="EMBL" id="JBIMZQ010000048">
    <property type="protein sequence ID" value="KAL3659167.1"/>
    <property type="molecule type" value="Genomic_DNA"/>
</dbReference>
<dbReference type="Proteomes" id="UP001632037">
    <property type="component" value="Unassembled WGS sequence"/>
</dbReference>
<organism evidence="1 2">
    <name type="scientific">Phytophthora oleae</name>
    <dbReference type="NCBI Taxonomy" id="2107226"/>
    <lineage>
        <taxon>Eukaryota</taxon>
        <taxon>Sar</taxon>
        <taxon>Stramenopiles</taxon>
        <taxon>Oomycota</taxon>
        <taxon>Peronosporomycetes</taxon>
        <taxon>Peronosporales</taxon>
        <taxon>Peronosporaceae</taxon>
        <taxon>Phytophthora</taxon>
    </lineage>
</organism>
<reference evidence="1 2" key="1">
    <citation type="submission" date="2024-09" db="EMBL/GenBank/DDBJ databases">
        <title>Genome sequencing and assembly of Phytophthora oleae, isolate VK10A, causative agent of rot of olive drupes.</title>
        <authorList>
            <person name="Conti Taguali S."/>
            <person name="Riolo M."/>
            <person name="La Spada F."/>
            <person name="Cacciola S.O."/>
            <person name="Dionisio G."/>
        </authorList>
    </citation>
    <scope>NUCLEOTIDE SEQUENCE [LARGE SCALE GENOMIC DNA]</scope>
    <source>
        <strain evidence="1 2">VK10A</strain>
    </source>
</reference>
<evidence type="ECO:0000313" key="1">
    <source>
        <dbReference type="EMBL" id="KAL3659167.1"/>
    </source>
</evidence>
<gene>
    <name evidence="1" type="ORF">V7S43_015746</name>
</gene>
<sequence length="131" mass="14897">MAPNVAFDDGYEVDAVLDNWRSRLVHHEKIQVRLVRLEQGPGNLLLAYLIISEVIPRKALLHCLGDEAPEFAWKLLGLELEVPTCVHFRWDEQERRFVSVHYEADMLTPLLKLLGNLEDASAVLNSPLGID</sequence>
<evidence type="ECO:0000313" key="2">
    <source>
        <dbReference type="Proteomes" id="UP001632037"/>
    </source>
</evidence>
<accession>A0ABD3EZN4</accession>